<proteinExistence type="predicted"/>
<evidence type="ECO:0000313" key="1">
    <source>
        <dbReference type="EMBL" id="DAD86320.1"/>
    </source>
</evidence>
<organism evidence="1">
    <name type="scientific">Siphoviridae sp. ctsus30</name>
    <dbReference type="NCBI Taxonomy" id="2826488"/>
    <lineage>
        <taxon>Viruses</taxon>
        <taxon>Duplodnaviria</taxon>
        <taxon>Heunggongvirae</taxon>
        <taxon>Uroviricota</taxon>
        <taxon>Caudoviricetes</taxon>
    </lineage>
</organism>
<sequence>MRINKDTMTVIKAATTAKITFRKMGADYGDNPSVLAAIDAVVTALDGLSDAVVMSEIEA</sequence>
<name>A0A8S5MVZ5_9CAUD</name>
<reference evidence="1" key="1">
    <citation type="journal article" date="2021" name="Proc. Natl. Acad. Sci. U.S.A.">
        <title>A Catalog of Tens of Thousands of Viruses from Human Metagenomes Reveals Hidden Associations with Chronic Diseases.</title>
        <authorList>
            <person name="Tisza M.J."/>
            <person name="Buck C.B."/>
        </authorList>
    </citation>
    <scope>NUCLEOTIDE SEQUENCE</scope>
    <source>
        <strain evidence="1">Ctsus30</strain>
    </source>
</reference>
<accession>A0A8S5MVZ5</accession>
<protein>
    <submittedName>
        <fullName evidence="1">Uncharacterized protein</fullName>
    </submittedName>
</protein>
<dbReference type="EMBL" id="BK014997">
    <property type="protein sequence ID" value="DAD86320.1"/>
    <property type="molecule type" value="Genomic_DNA"/>
</dbReference>